<dbReference type="InterPro" id="IPR017441">
    <property type="entry name" value="Protein_kinase_ATP_BS"/>
</dbReference>
<keyword evidence="7" id="KW-0812">Transmembrane</keyword>
<evidence type="ECO:0000256" key="7">
    <source>
        <dbReference type="SAM" id="Phobius"/>
    </source>
</evidence>
<evidence type="ECO:0000313" key="10">
    <source>
        <dbReference type="Proteomes" id="UP000669179"/>
    </source>
</evidence>
<keyword evidence="10" id="KW-1185">Reference proteome</keyword>
<dbReference type="AlphaFoldDB" id="A0A939P6G4"/>
<dbReference type="PROSITE" id="PS00107">
    <property type="entry name" value="PROTEIN_KINASE_ATP"/>
    <property type="match status" value="1"/>
</dbReference>
<dbReference type="CDD" id="cd14014">
    <property type="entry name" value="STKc_PknB_like"/>
    <property type="match status" value="1"/>
</dbReference>
<evidence type="ECO:0000256" key="4">
    <source>
        <dbReference type="ARBA" id="ARBA00022840"/>
    </source>
</evidence>
<keyword evidence="9" id="KW-0723">Serine/threonine-protein kinase</keyword>
<feature type="compositionally biased region" description="Low complexity" evidence="6">
    <location>
        <begin position="280"/>
        <end position="290"/>
    </location>
</feature>
<evidence type="ECO:0000256" key="3">
    <source>
        <dbReference type="ARBA" id="ARBA00022777"/>
    </source>
</evidence>
<dbReference type="PROSITE" id="PS50011">
    <property type="entry name" value="PROTEIN_KINASE_DOM"/>
    <property type="match status" value="1"/>
</dbReference>
<dbReference type="SMART" id="SM00220">
    <property type="entry name" value="S_TKc"/>
    <property type="match status" value="1"/>
</dbReference>
<keyword evidence="7" id="KW-1133">Transmembrane helix</keyword>
<evidence type="ECO:0000256" key="2">
    <source>
        <dbReference type="ARBA" id="ARBA00022741"/>
    </source>
</evidence>
<accession>A0A939P6G4</accession>
<gene>
    <name evidence="9" type="ORF">J4573_01425</name>
</gene>
<feature type="compositionally biased region" description="Pro residues" evidence="6">
    <location>
        <begin position="291"/>
        <end position="303"/>
    </location>
</feature>
<feature type="binding site" evidence="5">
    <location>
        <position position="48"/>
    </location>
    <ligand>
        <name>ATP</name>
        <dbReference type="ChEBI" id="CHEBI:30616"/>
    </ligand>
</feature>
<keyword evidence="7" id="KW-0472">Membrane</keyword>
<proteinExistence type="predicted"/>
<name>A0A939P6G4_9ACTN</name>
<comment type="caution">
    <text evidence="9">The sequence shown here is derived from an EMBL/GenBank/DDBJ whole genome shotgun (WGS) entry which is preliminary data.</text>
</comment>
<dbReference type="PROSITE" id="PS00108">
    <property type="entry name" value="PROTEIN_KINASE_ST"/>
    <property type="match status" value="1"/>
</dbReference>
<evidence type="ECO:0000313" key="9">
    <source>
        <dbReference type="EMBL" id="MBO2445742.1"/>
    </source>
</evidence>
<feature type="region of interest" description="Disordered" evidence="6">
    <location>
        <begin position="354"/>
        <end position="409"/>
    </location>
</feature>
<feature type="transmembrane region" description="Helical" evidence="7">
    <location>
        <begin position="329"/>
        <end position="347"/>
    </location>
</feature>
<dbReference type="PANTHER" id="PTHR43289">
    <property type="entry name" value="MITOGEN-ACTIVATED PROTEIN KINASE KINASE KINASE 20-RELATED"/>
    <property type="match status" value="1"/>
</dbReference>
<organism evidence="9 10">
    <name type="scientific">Actinomadura barringtoniae</name>
    <dbReference type="NCBI Taxonomy" id="1427535"/>
    <lineage>
        <taxon>Bacteria</taxon>
        <taxon>Bacillati</taxon>
        <taxon>Actinomycetota</taxon>
        <taxon>Actinomycetes</taxon>
        <taxon>Streptosporangiales</taxon>
        <taxon>Thermomonosporaceae</taxon>
        <taxon>Actinomadura</taxon>
    </lineage>
</organism>
<evidence type="ECO:0000259" key="8">
    <source>
        <dbReference type="PROSITE" id="PS50011"/>
    </source>
</evidence>
<feature type="compositionally biased region" description="Pro residues" evidence="6">
    <location>
        <begin position="367"/>
        <end position="377"/>
    </location>
</feature>
<dbReference type="EMBL" id="JAGEOJ010000001">
    <property type="protein sequence ID" value="MBO2445742.1"/>
    <property type="molecule type" value="Genomic_DNA"/>
</dbReference>
<dbReference type="Pfam" id="PF00069">
    <property type="entry name" value="Pkinase"/>
    <property type="match status" value="1"/>
</dbReference>
<keyword evidence="3 9" id="KW-0418">Kinase</keyword>
<reference evidence="9" key="1">
    <citation type="submission" date="2021-03" db="EMBL/GenBank/DDBJ databases">
        <authorList>
            <person name="Kanchanasin P."/>
            <person name="Saeng-In P."/>
            <person name="Phongsopitanun W."/>
            <person name="Yuki M."/>
            <person name="Kudo T."/>
            <person name="Ohkuma M."/>
            <person name="Tanasupawat S."/>
        </authorList>
    </citation>
    <scope>NUCLEOTIDE SEQUENCE</scope>
    <source>
        <strain evidence="9">GKU 128</strain>
    </source>
</reference>
<dbReference type="InterPro" id="IPR000719">
    <property type="entry name" value="Prot_kinase_dom"/>
</dbReference>
<dbReference type="Proteomes" id="UP000669179">
    <property type="component" value="Unassembled WGS sequence"/>
</dbReference>
<feature type="compositionally biased region" description="Basic residues" evidence="6">
    <location>
        <begin position="378"/>
        <end position="409"/>
    </location>
</feature>
<evidence type="ECO:0000256" key="1">
    <source>
        <dbReference type="ARBA" id="ARBA00022679"/>
    </source>
</evidence>
<dbReference type="GO" id="GO:0004674">
    <property type="term" value="F:protein serine/threonine kinase activity"/>
    <property type="evidence" value="ECO:0007669"/>
    <property type="project" value="UniProtKB-KW"/>
</dbReference>
<dbReference type="PANTHER" id="PTHR43289:SF34">
    <property type="entry name" value="SERINE_THREONINE-PROTEIN KINASE YBDM-RELATED"/>
    <property type="match status" value="1"/>
</dbReference>
<dbReference type="InterPro" id="IPR011009">
    <property type="entry name" value="Kinase-like_dom_sf"/>
</dbReference>
<keyword evidence="1" id="KW-0808">Transferase</keyword>
<dbReference type="GO" id="GO:0005524">
    <property type="term" value="F:ATP binding"/>
    <property type="evidence" value="ECO:0007669"/>
    <property type="project" value="UniProtKB-UniRule"/>
</dbReference>
<feature type="region of interest" description="Disordered" evidence="6">
    <location>
        <begin position="276"/>
        <end position="306"/>
    </location>
</feature>
<dbReference type="RefSeq" id="WP_208253344.1">
    <property type="nucleotide sequence ID" value="NZ_JAGEOJ010000001.1"/>
</dbReference>
<feature type="domain" description="Protein kinase" evidence="8">
    <location>
        <begin position="20"/>
        <end position="272"/>
    </location>
</feature>
<sequence>MDAHATGPLLPSDPRTLGGHRLLGRIGAGGMGTVYLGEDRTGRQVAVKVIHPELAMDPGFRARFSGEADLAGRVASFCTATVLDHGEDDGRPYLVSEYVGGMTLERRITGDGPLPPADLHGVAVGVATALAAIHSAGLVHRDLKPANVVLTLSGCRVIDFGIARGQDSTSTLTGTGTALGTPGWMPPEVLAGHAATTAADIFAWGCLVVRAGTGRLPFDTEGRPPAEAALRVMNDEPDLTGLPESLAASVRSALAKDPEDRPAASELMLTLVERQETPRRAPTAAQLPAPLAVPAPGPVPLPPGSGDTQILRTMDAPQPAPRSALKTRLLAGAGAAVATVLIGALIMGMTGGDNDKAADPAPTTSAPAPPPPAPSIKPKPKPPPHAHPRKPPKQPKKKPRRNKHRKHPG</sequence>
<keyword evidence="2 5" id="KW-0547">Nucleotide-binding</keyword>
<dbReference type="InterPro" id="IPR008271">
    <property type="entry name" value="Ser/Thr_kinase_AS"/>
</dbReference>
<evidence type="ECO:0000256" key="6">
    <source>
        <dbReference type="SAM" id="MobiDB-lite"/>
    </source>
</evidence>
<dbReference type="SUPFAM" id="SSF56112">
    <property type="entry name" value="Protein kinase-like (PK-like)"/>
    <property type="match status" value="1"/>
</dbReference>
<evidence type="ECO:0000256" key="5">
    <source>
        <dbReference type="PROSITE-ProRule" id="PRU10141"/>
    </source>
</evidence>
<protein>
    <submittedName>
        <fullName evidence="9">Serine/threonine protein kinase</fullName>
    </submittedName>
</protein>
<dbReference type="Gene3D" id="3.30.200.20">
    <property type="entry name" value="Phosphorylase Kinase, domain 1"/>
    <property type="match status" value="1"/>
</dbReference>
<keyword evidence="4 5" id="KW-0067">ATP-binding</keyword>
<dbReference type="Gene3D" id="1.10.510.10">
    <property type="entry name" value="Transferase(Phosphotransferase) domain 1"/>
    <property type="match status" value="1"/>
</dbReference>